<dbReference type="SMART" id="SM00305">
    <property type="entry name" value="HintC"/>
    <property type="match status" value="1"/>
</dbReference>
<dbReference type="NCBIfam" id="TIGR01443">
    <property type="entry name" value="intein_Cterm"/>
    <property type="match status" value="1"/>
</dbReference>
<accession>S3UU88</accession>
<name>S3UU88_9LEPT</name>
<feature type="domain" description="Hint" evidence="2">
    <location>
        <begin position="450"/>
        <end position="545"/>
    </location>
</feature>
<dbReference type="EMBL" id="AKWZ02000010">
    <property type="protein sequence ID" value="EPG72823.1"/>
    <property type="molecule type" value="Genomic_DNA"/>
</dbReference>
<evidence type="ECO:0000259" key="2">
    <source>
        <dbReference type="SMART" id="SM00306"/>
    </source>
</evidence>
<dbReference type="NCBIfam" id="TIGR04388">
    <property type="entry name" value="Lepto_longest"/>
    <property type="match status" value="2"/>
</dbReference>
<dbReference type="RefSeq" id="WP_016549320.1">
    <property type="nucleotide sequence ID" value="NZ_AKWZ02000010.1"/>
</dbReference>
<gene>
    <name evidence="3" type="ORF">LEP1GSC058_4157</name>
</gene>
<evidence type="ECO:0000313" key="3">
    <source>
        <dbReference type="EMBL" id="EPG72823.1"/>
    </source>
</evidence>
<dbReference type="GO" id="GO:0016539">
    <property type="term" value="P:intein-mediated protein splicing"/>
    <property type="evidence" value="ECO:0007669"/>
    <property type="project" value="InterPro"/>
</dbReference>
<dbReference type="CDD" id="cd00081">
    <property type="entry name" value="Hint"/>
    <property type="match status" value="1"/>
</dbReference>
<dbReference type="InterPro" id="IPR003587">
    <property type="entry name" value="Hint_dom_N"/>
</dbReference>
<organism evidence="3 4">
    <name type="scientific">Leptospira fainei serovar Hurstbridge str. BUT 6</name>
    <dbReference type="NCBI Taxonomy" id="1193011"/>
    <lineage>
        <taxon>Bacteria</taxon>
        <taxon>Pseudomonadati</taxon>
        <taxon>Spirochaetota</taxon>
        <taxon>Spirochaetia</taxon>
        <taxon>Leptospirales</taxon>
        <taxon>Leptospiraceae</taxon>
        <taxon>Leptospira</taxon>
    </lineage>
</organism>
<dbReference type="PROSITE" id="PS50818">
    <property type="entry name" value="INTEIN_C_TER"/>
    <property type="match status" value="1"/>
</dbReference>
<dbReference type="AlphaFoldDB" id="S3UU88"/>
<dbReference type="STRING" id="1193011.LEP1GSC058_4157"/>
<dbReference type="InterPro" id="IPR006141">
    <property type="entry name" value="Intein_N"/>
</dbReference>
<keyword evidence="4" id="KW-1185">Reference proteome</keyword>
<dbReference type="InterPro" id="IPR003586">
    <property type="entry name" value="Hint_dom_C"/>
</dbReference>
<dbReference type="Gene3D" id="2.170.16.10">
    <property type="entry name" value="Hedgehog/Intein (Hint) domain"/>
    <property type="match status" value="1"/>
</dbReference>
<feature type="domain" description="Hint" evidence="1">
    <location>
        <begin position="586"/>
        <end position="631"/>
    </location>
</feature>
<comment type="caution">
    <text evidence="3">The sequence shown here is derived from an EMBL/GenBank/DDBJ whole genome shotgun (WGS) entry which is preliminary data.</text>
</comment>
<evidence type="ECO:0000313" key="4">
    <source>
        <dbReference type="Proteomes" id="UP000014540"/>
    </source>
</evidence>
<evidence type="ECO:0000259" key="1">
    <source>
        <dbReference type="SMART" id="SM00305"/>
    </source>
</evidence>
<dbReference type="InterPro" id="IPR030934">
    <property type="entry name" value="Intein_C"/>
</dbReference>
<sequence>MRFRIERRSVLDEGDCPNPKQPGPKVAAILLLTTFFASSFFSPLLSLNEQNAKNDLAFQNEAQAEASFATNEQSLAKTMLQGGTFQSWVQGQIKDKVNAAMATALANATGMSPDMASQLVSWFEKKQADKKAKAEARTQEITAGITTVASIALSFVAGPEMLALGQAALQAVQGYQNGGMEGALVGAASGAATGYARQFGVNVGVSYSYSGGFGGTLGLGSSSLNGGVTFSQHGSTSFSLGTKAGNLNYNPQSGFSGSVNVWGTEGGQGLMVNVGQHTGPSLTYQNTDEESGVGGSVTIDGKGNATVAATYRNATVVSATGNVHDPSSFGNLTLNDNFNNDLNQNLAMAKADSNLKAADSKLNTGRNAIAETGNPEQKEILNNPNASAEDQHGVLATLAKSGDFLTDPSSASSWLGRTTQDLAGNLLGSMGLSASDSNGFIDEKGNYHQRTCFTGETLIRTREGLKRIDKIEIGDFVLSLNEKTGKVSYKKVTELFVHEVKLIHRVSYKNGPVINSTWNHPFYLRGKGWTEVKDIQAGERSVTIASIRNSERGNLASKTPIAASLASLKNQNANEEYSNSWKNESAGTLEISKIEEVYTETKVYNIEVEDNHTYFVGKDGILVHNYLPEFVDQLNQRVAEIKGAINDPVGTATAVAEQQFSKEGLQRTAIDAVTLGQGRNIENLVNATGVNGEEAAARAHANFAFDGVLGLATEGVGKVLSGIRGLRGAAKETSAVSRATGTSVEEGTLTQKVGTTVEAPERASQASRYIFDSRLGKNGGYRDEVTGKIVGSNSFGKTLGEYSAIKPGPLSNDLAGTFAGGRYKEIQLNKDTILYRAGTFDKPFGQFYSLEPPQGILQTRIDKAVLPNWPGGGKSPIDSVIAVKIPAGTKIYTGKVGSQGGIYVGGTQQIVVPKSWTIPGAEIIGTSAIK</sequence>
<dbReference type="Pfam" id="PF07591">
    <property type="entry name" value="PT-HINT"/>
    <property type="match status" value="1"/>
</dbReference>
<dbReference type="SUPFAM" id="SSF51294">
    <property type="entry name" value="Hedgehog/intein (Hint) domain"/>
    <property type="match status" value="1"/>
</dbReference>
<proteinExistence type="predicted"/>
<protein>
    <submittedName>
        <fullName evidence="3">Intein C-terminal splicing domain protein</fullName>
    </submittedName>
</protein>
<dbReference type="PROSITE" id="PS50817">
    <property type="entry name" value="INTEIN_N_TER"/>
    <property type="match status" value="1"/>
</dbReference>
<reference evidence="3" key="1">
    <citation type="submission" date="2013-04" db="EMBL/GenBank/DDBJ databases">
        <authorList>
            <person name="Harkins D.M."/>
            <person name="Durkin A.S."/>
            <person name="Selengut J.D."/>
            <person name="Sanka R."/>
            <person name="DePew J."/>
            <person name="Purushe J."/>
            <person name="Ahmed A."/>
            <person name="van der Linden H."/>
            <person name="Goris M.G.A."/>
            <person name="Hartskeerl R.A."/>
            <person name="Vinetz J.M."/>
            <person name="Sutton G.G."/>
            <person name="Nelson W.C."/>
            <person name="Fouts D.E."/>
        </authorList>
    </citation>
    <scope>NUCLEOTIDE SEQUENCE [LARGE SCALE GENOMIC DNA]</scope>
    <source>
        <strain evidence="3">BUT 6</strain>
    </source>
</reference>
<dbReference type="Proteomes" id="UP000014540">
    <property type="component" value="Unassembled WGS sequence"/>
</dbReference>
<dbReference type="InterPro" id="IPR036844">
    <property type="entry name" value="Hint_dom_sf"/>
</dbReference>
<dbReference type="SMART" id="SM00306">
    <property type="entry name" value="HintN"/>
    <property type="match status" value="1"/>
</dbReference>
<dbReference type="InterPro" id="IPR030885">
    <property type="entry name" value="Lepto_longest"/>
</dbReference>